<dbReference type="SUPFAM" id="SSF48371">
    <property type="entry name" value="ARM repeat"/>
    <property type="match status" value="1"/>
</dbReference>
<dbReference type="OrthoDB" id="265989at2"/>
<organism evidence="2 3">
    <name type="scientific">Aquisphaera giovannonii</name>
    <dbReference type="NCBI Taxonomy" id="406548"/>
    <lineage>
        <taxon>Bacteria</taxon>
        <taxon>Pseudomonadati</taxon>
        <taxon>Planctomycetota</taxon>
        <taxon>Planctomycetia</taxon>
        <taxon>Isosphaerales</taxon>
        <taxon>Isosphaeraceae</taxon>
        <taxon>Aquisphaera</taxon>
    </lineage>
</organism>
<dbReference type="PANTHER" id="PTHR12697">
    <property type="entry name" value="PBS LYASE HEAT-LIKE PROTEIN"/>
    <property type="match status" value="1"/>
</dbReference>
<gene>
    <name evidence="2" type="ORF">OJF2_56870</name>
</gene>
<evidence type="ECO:0000313" key="2">
    <source>
        <dbReference type="EMBL" id="QEH37102.1"/>
    </source>
</evidence>
<dbReference type="InterPro" id="IPR016024">
    <property type="entry name" value="ARM-type_fold"/>
</dbReference>
<name>A0A5B9W908_9BACT</name>
<dbReference type="Proteomes" id="UP000324233">
    <property type="component" value="Chromosome"/>
</dbReference>
<feature type="region of interest" description="Disordered" evidence="1">
    <location>
        <begin position="227"/>
        <end position="259"/>
    </location>
</feature>
<dbReference type="EMBL" id="CP042997">
    <property type="protein sequence ID" value="QEH37102.1"/>
    <property type="molecule type" value="Genomic_DNA"/>
</dbReference>
<protein>
    <submittedName>
        <fullName evidence="2">HEAT repeat protein</fullName>
    </submittedName>
</protein>
<dbReference type="KEGG" id="agv:OJF2_56870"/>
<dbReference type="AlphaFoldDB" id="A0A5B9W908"/>
<dbReference type="Pfam" id="PF13646">
    <property type="entry name" value="HEAT_2"/>
    <property type="match status" value="1"/>
</dbReference>
<dbReference type="InterPro" id="IPR011989">
    <property type="entry name" value="ARM-like"/>
</dbReference>
<dbReference type="PANTHER" id="PTHR12697:SF5">
    <property type="entry name" value="DEOXYHYPUSINE HYDROXYLASE"/>
    <property type="match status" value="1"/>
</dbReference>
<reference evidence="2 3" key="1">
    <citation type="submission" date="2019-08" db="EMBL/GenBank/DDBJ databases">
        <title>Deep-cultivation of Planctomycetes and their phenomic and genomic characterization uncovers novel biology.</title>
        <authorList>
            <person name="Wiegand S."/>
            <person name="Jogler M."/>
            <person name="Boedeker C."/>
            <person name="Pinto D."/>
            <person name="Vollmers J."/>
            <person name="Rivas-Marin E."/>
            <person name="Kohn T."/>
            <person name="Peeters S.H."/>
            <person name="Heuer A."/>
            <person name="Rast P."/>
            <person name="Oberbeckmann S."/>
            <person name="Bunk B."/>
            <person name="Jeske O."/>
            <person name="Meyerdierks A."/>
            <person name="Storesund J.E."/>
            <person name="Kallscheuer N."/>
            <person name="Luecker S."/>
            <person name="Lage O.M."/>
            <person name="Pohl T."/>
            <person name="Merkel B.J."/>
            <person name="Hornburger P."/>
            <person name="Mueller R.-W."/>
            <person name="Bruemmer F."/>
            <person name="Labrenz M."/>
            <person name="Spormann A.M."/>
            <person name="Op den Camp H."/>
            <person name="Overmann J."/>
            <person name="Amann R."/>
            <person name="Jetten M.S.M."/>
            <person name="Mascher T."/>
            <person name="Medema M.H."/>
            <person name="Devos D.P."/>
            <person name="Kaster A.-K."/>
            <person name="Ovreas L."/>
            <person name="Rohde M."/>
            <person name="Galperin M.Y."/>
            <person name="Jogler C."/>
        </authorList>
    </citation>
    <scope>NUCLEOTIDE SEQUENCE [LARGE SCALE GENOMIC DNA]</scope>
    <source>
        <strain evidence="2 3">OJF2</strain>
    </source>
</reference>
<sequence>MAVNSPDRRAAACLLAPLVPVILAAASLLLPGCKTYVGTTAASFLGHVRNNPDPNARYLAYSKLGSPEAYDSDGQKSEAVQTLIDKFEKGREPVATRAVICRSLGELHDPRAHDTLVKAVSSPDAVIRVEACRALGKVGQSADATILAQVMATDNLEDARIAAIEGIAELKTSDPRIFKLLVDNMEHDDPAIRLAALNALRALTRKDLGTDAAEWRKGLKSQIEAAAAPDAGASAGSPGAAASTASTGGGPAAAPSRPR</sequence>
<accession>A0A5B9W908</accession>
<evidence type="ECO:0000256" key="1">
    <source>
        <dbReference type="SAM" id="MobiDB-lite"/>
    </source>
</evidence>
<dbReference type="RefSeq" id="WP_148596705.1">
    <property type="nucleotide sequence ID" value="NZ_CP042997.1"/>
</dbReference>
<dbReference type="GO" id="GO:0016491">
    <property type="term" value="F:oxidoreductase activity"/>
    <property type="evidence" value="ECO:0007669"/>
    <property type="project" value="TreeGrafter"/>
</dbReference>
<keyword evidence="3" id="KW-1185">Reference proteome</keyword>
<proteinExistence type="predicted"/>
<evidence type="ECO:0000313" key="3">
    <source>
        <dbReference type="Proteomes" id="UP000324233"/>
    </source>
</evidence>
<dbReference type="Gene3D" id="1.25.10.10">
    <property type="entry name" value="Leucine-rich Repeat Variant"/>
    <property type="match status" value="1"/>
</dbReference>